<keyword evidence="2" id="KW-1185">Reference proteome</keyword>
<dbReference type="RefSeq" id="WP_120546837.1">
    <property type="nucleotide sequence ID" value="NZ_RAWM01000005.1"/>
</dbReference>
<evidence type="ECO:0000313" key="1">
    <source>
        <dbReference type="EMBL" id="RKH73098.1"/>
    </source>
</evidence>
<comment type="caution">
    <text evidence="1">The sequence shown here is derived from an EMBL/GenBank/DDBJ whole genome shotgun (WGS) entry which is preliminary data.</text>
</comment>
<gene>
    <name evidence="1" type="ORF">D7X96_03335</name>
</gene>
<dbReference type="OrthoDB" id="5524747at2"/>
<dbReference type="AlphaFoldDB" id="A0A3A8QZC1"/>
<proteinExistence type="predicted"/>
<accession>A0A3A8QZC1</accession>
<evidence type="ECO:0000313" key="2">
    <source>
        <dbReference type="Proteomes" id="UP000282656"/>
    </source>
</evidence>
<organism evidence="1 2">
    <name type="scientific">Corallococcus interemptor</name>
    <dbReference type="NCBI Taxonomy" id="2316720"/>
    <lineage>
        <taxon>Bacteria</taxon>
        <taxon>Pseudomonadati</taxon>
        <taxon>Myxococcota</taxon>
        <taxon>Myxococcia</taxon>
        <taxon>Myxococcales</taxon>
        <taxon>Cystobacterineae</taxon>
        <taxon>Myxococcaceae</taxon>
        <taxon>Corallococcus</taxon>
    </lineage>
</organism>
<protein>
    <submittedName>
        <fullName evidence="1">Uncharacterized protein</fullName>
    </submittedName>
</protein>
<reference evidence="2" key="1">
    <citation type="submission" date="2018-09" db="EMBL/GenBank/DDBJ databases">
        <authorList>
            <person name="Livingstone P.G."/>
            <person name="Whitworth D.E."/>
        </authorList>
    </citation>
    <scope>NUCLEOTIDE SEQUENCE [LARGE SCALE GENOMIC DNA]</scope>
    <source>
        <strain evidence="2">AB047A</strain>
    </source>
</reference>
<dbReference type="EMBL" id="RAWM01000005">
    <property type="protein sequence ID" value="RKH73098.1"/>
    <property type="molecule type" value="Genomic_DNA"/>
</dbReference>
<name>A0A3A8QZC1_9BACT</name>
<sequence length="85" mass="9830">MLPLQRWLSQEEAAAYLRPCTALRWLATTELSQRQQLEELRAHWLPRLTGAEVRPEALRIIRKALNSKKLVVERDALLRLLDGSA</sequence>
<dbReference type="Proteomes" id="UP000282656">
    <property type="component" value="Unassembled WGS sequence"/>
</dbReference>